<dbReference type="AlphaFoldDB" id="A0A4Z0GRA9"/>
<dbReference type="Gene3D" id="2.170.130.30">
    <property type="match status" value="1"/>
</dbReference>
<feature type="domain" description="Transcobalamin-like C-terminal" evidence="2">
    <location>
        <begin position="165"/>
        <end position="240"/>
    </location>
</feature>
<organism evidence="3 4">
    <name type="scientific">Sporolactobacillus shoreae</name>
    <dbReference type="NCBI Taxonomy" id="1465501"/>
    <lineage>
        <taxon>Bacteria</taxon>
        <taxon>Bacillati</taxon>
        <taxon>Bacillota</taxon>
        <taxon>Bacilli</taxon>
        <taxon>Bacillales</taxon>
        <taxon>Sporolactobacillaceae</taxon>
        <taxon>Sporolactobacillus</taxon>
    </lineage>
</organism>
<evidence type="ECO:0000313" key="3">
    <source>
        <dbReference type="EMBL" id="TGA99880.1"/>
    </source>
</evidence>
<accession>A0A4Z0GRA9</accession>
<proteinExistence type="predicted"/>
<feature type="compositionally biased region" description="Basic and acidic residues" evidence="1">
    <location>
        <begin position="84"/>
        <end position="93"/>
    </location>
</feature>
<sequence length="240" mass="25827">MKKTLITFVIPILAIVTGIGLVIGSFQVQTKTAPSSAPITNQDISSQSSVAPDSHNTEKKSPDPKEKKERESDRMASAASSENTKSDVPEVSKKSSVNNQSSKSGTIKTNESVTHESDQTKSSQQISASSNSSSRPASIEGKVSVTIHGLNGFNTQGSVIYQSNDSVFSELQRFTYTKNIEFSYSGFGSSIYVSSINNQKAGQTSPASGWMYTVNGKAPNISAGAYRVRPNDTINWYYSK</sequence>
<feature type="compositionally biased region" description="Basic and acidic residues" evidence="1">
    <location>
        <begin position="55"/>
        <end position="74"/>
    </location>
</feature>
<dbReference type="OrthoDB" id="2356646at2"/>
<evidence type="ECO:0000256" key="1">
    <source>
        <dbReference type="SAM" id="MobiDB-lite"/>
    </source>
</evidence>
<dbReference type="EMBL" id="SRJD01000002">
    <property type="protein sequence ID" value="TGA99880.1"/>
    <property type="molecule type" value="Genomic_DNA"/>
</dbReference>
<dbReference type="Proteomes" id="UP000298347">
    <property type="component" value="Unassembled WGS sequence"/>
</dbReference>
<protein>
    <submittedName>
        <fullName evidence="3">DUF4430 domain-containing protein</fullName>
    </submittedName>
</protein>
<feature type="region of interest" description="Disordered" evidence="1">
    <location>
        <begin position="35"/>
        <end position="137"/>
    </location>
</feature>
<gene>
    <name evidence="3" type="ORF">E4665_02725</name>
</gene>
<evidence type="ECO:0000313" key="4">
    <source>
        <dbReference type="Proteomes" id="UP000298347"/>
    </source>
</evidence>
<feature type="compositionally biased region" description="Low complexity" evidence="1">
    <location>
        <begin position="122"/>
        <end position="137"/>
    </location>
</feature>
<evidence type="ECO:0000259" key="2">
    <source>
        <dbReference type="Pfam" id="PF14478"/>
    </source>
</evidence>
<dbReference type="Pfam" id="PF14478">
    <property type="entry name" value="DUF4430"/>
    <property type="match status" value="1"/>
</dbReference>
<feature type="compositionally biased region" description="Polar residues" evidence="1">
    <location>
        <begin position="35"/>
        <end position="51"/>
    </location>
</feature>
<keyword evidence="4" id="KW-1185">Reference proteome</keyword>
<name>A0A4Z0GRA9_9BACL</name>
<dbReference type="RefSeq" id="WP_135347275.1">
    <property type="nucleotide sequence ID" value="NZ_SRJD01000002.1"/>
</dbReference>
<dbReference type="InterPro" id="IPR027954">
    <property type="entry name" value="Transcobalamin-like_C"/>
</dbReference>
<feature type="compositionally biased region" description="Low complexity" evidence="1">
    <location>
        <begin position="94"/>
        <end position="104"/>
    </location>
</feature>
<comment type="caution">
    <text evidence="3">The sequence shown here is derived from an EMBL/GenBank/DDBJ whole genome shotgun (WGS) entry which is preliminary data.</text>
</comment>
<reference evidence="3 4" key="1">
    <citation type="journal article" date="2015" name="Int. J. Syst. Evol. Microbiol.">
        <title>Sporolactobacillus shoreae sp. nov. and Sporolactobacillus spathodeae sp. nov., two spore-forming lactic acid bacteria isolated from tree barks in Thailand.</title>
        <authorList>
            <person name="Thamacharoensuk T."/>
            <person name="Kitahara M."/>
            <person name="Ohkuma M."/>
            <person name="Thongchul N."/>
            <person name="Tanasupawat S."/>
        </authorList>
    </citation>
    <scope>NUCLEOTIDE SEQUENCE [LARGE SCALE GENOMIC DNA]</scope>
    <source>
        <strain evidence="3 4">BK92</strain>
    </source>
</reference>